<dbReference type="EMBL" id="JAOPGA020001609">
    <property type="protein sequence ID" value="KAL0489846.1"/>
    <property type="molecule type" value="Genomic_DNA"/>
</dbReference>
<gene>
    <name evidence="2" type="ORF">AKO1_005969</name>
</gene>
<comment type="caution">
    <text evidence="2">The sequence shown here is derived from an EMBL/GenBank/DDBJ whole genome shotgun (WGS) entry which is preliminary data.</text>
</comment>
<name>A0AAW2ZMB6_9EUKA</name>
<dbReference type="InterPro" id="IPR043129">
    <property type="entry name" value="ATPase_NBD"/>
</dbReference>
<evidence type="ECO:0000313" key="3">
    <source>
        <dbReference type="Proteomes" id="UP001431209"/>
    </source>
</evidence>
<dbReference type="InterPro" id="IPR004000">
    <property type="entry name" value="Actin"/>
</dbReference>
<dbReference type="SUPFAM" id="SSF53067">
    <property type="entry name" value="Actin-like ATPase domain"/>
    <property type="match status" value="2"/>
</dbReference>
<comment type="similarity">
    <text evidence="1">Belongs to the actin family.</text>
</comment>
<organism evidence="2 3">
    <name type="scientific">Acrasis kona</name>
    <dbReference type="NCBI Taxonomy" id="1008807"/>
    <lineage>
        <taxon>Eukaryota</taxon>
        <taxon>Discoba</taxon>
        <taxon>Heterolobosea</taxon>
        <taxon>Tetramitia</taxon>
        <taxon>Eutetramitia</taxon>
        <taxon>Acrasidae</taxon>
        <taxon>Acrasis</taxon>
    </lineage>
</organism>
<dbReference type="Proteomes" id="UP001431209">
    <property type="component" value="Unassembled WGS sequence"/>
</dbReference>
<protein>
    <submittedName>
        <fullName evidence="2">Actin</fullName>
    </submittedName>
</protein>
<dbReference type="SMART" id="SM00268">
    <property type="entry name" value="ACTIN"/>
    <property type="match status" value="1"/>
</dbReference>
<accession>A0AAW2ZMB6</accession>
<dbReference type="Gene3D" id="3.90.640.10">
    <property type="entry name" value="Actin, Chain A, domain 4"/>
    <property type="match status" value="1"/>
</dbReference>
<evidence type="ECO:0000313" key="2">
    <source>
        <dbReference type="EMBL" id="KAL0489846.1"/>
    </source>
</evidence>
<reference evidence="2 3" key="1">
    <citation type="submission" date="2024-03" db="EMBL/GenBank/DDBJ databases">
        <title>The Acrasis kona genome and developmental transcriptomes reveal deep origins of eukaryotic multicellular pathways.</title>
        <authorList>
            <person name="Sheikh S."/>
            <person name="Fu C.-J."/>
            <person name="Brown M.W."/>
            <person name="Baldauf S.L."/>
        </authorList>
    </citation>
    <scope>NUCLEOTIDE SEQUENCE [LARGE SCALE GENOMIC DNA]</scope>
    <source>
        <strain evidence="2 3">ATCC MYA-3509</strain>
    </source>
</reference>
<dbReference type="Gene3D" id="3.30.420.40">
    <property type="match status" value="2"/>
</dbReference>
<dbReference type="Pfam" id="PF00022">
    <property type="entry name" value="Actin"/>
    <property type="match status" value="2"/>
</dbReference>
<proteinExistence type="inferred from homology"/>
<evidence type="ECO:0000256" key="1">
    <source>
        <dbReference type="RuleBase" id="RU000487"/>
    </source>
</evidence>
<dbReference type="PRINTS" id="PR00190">
    <property type="entry name" value="ACTIN"/>
</dbReference>
<keyword evidence="3" id="KW-1185">Reference proteome</keyword>
<dbReference type="PANTHER" id="PTHR11937">
    <property type="entry name" value="ACTIN"/>
    <property type="match status" value="1"/>
</dbReference>
<dbReference type="AlphaFoldDB" id="A0AAW2ZMB6"/>
<sequence length="345" mass="39356">MTHIICDNGTYKTRVGYSGDTQPTSEILTRTGIKKDPMTSGYEFLFPIKGGIIIDHDRMETIWTHIFDELNIKPKDHSILLTEAPFTPKSNQCKTAQIMFEKFSYSGICFGIDAVFSYISNGRSTGTIVTSGAETTHVVPIYEGSAIKNAIKSLPIGGEHITRRINDIVCRGQQFISLDAARNIKENNCMVTLNYDRQMIESSEFSHFDKEYTLPDNNTIVVTREMMMLTEVMFDPSIMHHDSPGIHEMYNSCIEYCPEELRRRLTDVVLLSGGNMRFNNTCTRFQQELNRSSQSFHHCFSSPPSDESCWMGASLFSRLSYFDQCLTSFVEYEEYGDACFYRSRA</sequence>